<dbReference type="Proteomes" id="UP001282288">
    <property type="component" value="Unassembled WGS sequence"/>
</dbReference>
<evidence type="ECO:0000313" key="4">
    <source>
        <dbReference type="Proteomes" id="UP001272987"/>
    </source>
</evidence>
<evidence type="ECO:0000313" key="5">
    <source>
        <dbReference type="Proteomes" id="UP001282288"/>
    </source>
</evidence>
<dbReference type="CDD" id="cd05262">
    <property type="entry name" value="SDR_a7"/>
    <property type="match status" value="1"/>
</dbReference>
<dbReference type="InterPro" id="IPR051783">
    <property type="entry name" value="NAD(P)-dependent_oxidoreduct"/>
</dbReference>
<dbReference type="AlphaFoldDB" id="A0AAP6BDM8"/>
<dbReference type="EMBL" id="JARAWP010000007">
    <property type="protein sequence ID" value="MDX3018968.1"/>
    <property type="molecule type" value="Genomic_DNA"/>
</dbReference>
<feature type="domain" description="NAD-dependent epimerase/dehydratase" evidence="1">
    <location>
        <begin position="3"/>
        <end position="76"/>
    </location>
</feature>
<keyword evidence="4" id="KW-1185">Reference proteome</keyword>
<proteinExistence type="predicted"/>
<evidence type="ECO:0000259" key="1">
    <source>
        <dbReference type="Pfam" id="PF01370"/>
    </source>
</evidence>
<dbReference type="Gene3D" id="3.40.50.720">
    <property type="entry name" value="NAD(P)-binding Rossmann-like Domain"/>
    <property type="match status" value="1"/>
</dbReference>
<dbReference type="Pfam" id="PF01370">
    <property type="entry name" value="Epimerase"/>
    <property type="match status" value="1"/>
</dbReference>
<accession>A0AAP6BDM8</accession>
<protein>
    <submittedName>
        <fullName evidence="2">SDR family oxidoreductase</fullName>
    </submittedName>
</protein>
<evidence type="ECO:0000313" key="2">
    <source>
        <dbReference type="EMBL" id="MDX2962725.1"/>
    </source>
</evidence>
<dbReference type="GO" id="GO:0004029">
    <property type="term" value="F:aldehyde dehydrogenase (NAD+) activity"/>
    <property type="evidence" value="ECO:0007669"/>
    <property type="project" value="TreeGrafter"/>
</dbReference>
<sequence>MRVFVTGASGWIGSALVPELLGAGHEVVGLARSESSAAALEAAGAEVVRGSLDDLDVLRDAAAGADGVVHLAFAHDIAFSGGFEQAAGMDRRTIEAFGDALAGSDRPFVLASGLMLIAPGRVATEADDAVDGPAEGPRVRHDNAVATVALAGRGVRSSVVRLPPTVHGDGDPGFMATLVDIARKHGTAGYVSDGAVRWPAAHRSDVARLFRLALEKAPAGSTLHGNAEAGVELREVAGAIGRGLGVPAAPVPAAEAEEHFGWLGPFFGLDSPASSTHTQELLGWTPEGPGLIADLDTGHYFTEGRTGTFLVG</sequence>
<reference evidence="2 4" key="1">
    <citation type="journal article" date="2023" name="Microb. Genom.">
        <title>Mesoterricola silvestris gen. nov., sp. nov., Mesoterricola sediminis sp. nov., Geothrix oryzae sp. nov., Geothrix edaphica sp. nov., Geothrix rubra sp. nov., and Geothrix limicola sp. nov., six novel members of Acidobacteriota isolated from soils.</title>
        <authorList>
            <person name="Weisberg A.J."/>
            <person name="Pearce E."/>
            <person name="Kramer C.G."/>
            <person name="Chang J.H."/>
            <person name="Clarke C.R."/>
        </authorList>
    </citation>
    <scope>NUCLEOTIDE SEQUENCE</scope>
    <source>
        <strain evidence="3 4">NB05-1H</strain>
        <strain evidence="2">NRRL_B-16521</strain>
    </source>
</reference>
<gene>
    <name evidence="2" type="ORF">PV399_23860</name>
    <name evidence="3" type="ORF">PV666_13850</name>
</gene>
<organism evidence="2 5">
    <name type="scientific">Streptomyces acidiscabies</name>
    <dbReference type="NCBI Taxonomy" id="42234"/>
    <lineage>
        <taxon>Bacteria</taxon>
        <taxon>Bacillati</taxon>
        <taxon>Actinomycetota</taxon>
        <taxon>Actinomycetes</taxon>
        <taxon>Kitasatosporales</taxon>
        <taxon>Streptomycetaceae</taxon>
        <taxon>Streptomyces</taxon>
    </lineage>
</organism>
<dbReference type="RefSeq" id="WP_040838144.1">
    <property type="nucleotide sequence ID" value="NZ_CP122369.1"/>
</dbReference>
<dbReference type="InterPro" id="IPR001509">
    <property type="entry name" value="Epimerase_deHydtase"/>
</dbReference>
<dbReference type="SUPFAM" id="SSF51735">
    <property type="entry name" value="NAD(P)-binding Rossmann-fold domains"/>
    <property type="match status" value="1"/>
</dbReference>
<dbReference type="PANTHER" id="PTHR48079:SF6">
    <property type="entry name" value="NAD(P)-BINDING DOMAIN-CONTAINING PROTEIN-RELATED"/>
    <property type="match status" value="1"/>
</dbReference>
<dbReference type="InterPro" id="IPR036291">
    <property type="entry name" value="NAD(P)-bd_dom_sf"/>
</dbReference>
<dbReference type="PANTHER" id="PTHR48079">
    <property type="entry name" value="PROTEIN YEEZ"/>
    <property type="match status" value="1"/>
</dbReference>
<dbReference type="Proteomes" id="UP001272987">
    <property type="component" value="Unassembled WGS sequence"/>
</dbReference>
<dbReference type="EMBL" id="JARAWC010000017">
    <property type="protein sequence ID" value="MDX2962725.1"/>
    <property type="molecule type" value="Genomic_DNA"/>
</dbReference>
<comment type="caution">
    <text evidence="2">The sequence shown here is derived from an EMBL/GenBank/DDBJ whole genome shotgun (WGS) entry which is preliminary data.</text>
</comment>
<dbReference type="GO" id="GO:0005737">
    <property type="term" value="C:cytoplasm"/>
    <property type="evidence" value="ECO:0007669"/>
    <property type="project" value="TreeGrafter"/>
</dbReference>
<dbReference type="GeneID" id="69813336"/>
<name>A0AAP6BDM8_9ACTN</name>
<evidence type="ECO:0000313" key="3">
    <source>
        <dbReference type="EMBL" id="MDX3018968.1"/>
    </source>
</evidence>